<dbReference type="InterPro" id="IPR013328">
    <property type="entry name" value="6PGD_dom2"/>
</dbReference>
<dbReference type="Gene3D" id="1.10.1040.10">
    <property type="entry name" value="N-(1-d-carboxylethyl)-l-norvaline Dehydrogenase, domain 2"/>
    <property type="match status" value="1"/>
</dbReference>
<comment type="catalytic activity">
    <reaction evidence="6">
        <text>3-hydroxy-2-methylpropanoate + NAD(+) = 2-methyl-3-oxopropanoate + NADH + H(+)</text>
        <dbReference type="Rhea" id="RHEA:17681"/>
        <dbReference type="ChEBI" id="CHEBI:11805"/>
        <dbReference type="ChEBI" id="CHEBI:15378"/>
        <dbReference type="ChEBI" id="CHEBI:57540"/>
        <dbReference type="ChEBI" id="CHEBI:57700"/>
        <dbReference type="ChEBI" id="CHEBI:57945"/>
        <dbReference type="EC" id="1.1.1.31"/>
    </reaction>
</comment>
<dbReference type="InterPro" id="IPR002204">
    <property type="entry name" value="3-OH-isobutyrate_DH-rel_CS"/>
</dbReference>
<dbReference type="PANTHER" id="PTHR22981">
    <property type="entry name" value="3-HYDROXYISOBUTYRATE DEHYDROGENASE-RELATED"/>
    <property type="match status" value="1"/>
</dbReference>
<feature type="domain" description="6-phosphogluconate dehydrogenase NADP-binding" evidence="7">
    <location>
        <begin position="5"/>
        <end position="163"/>
    </location>
</feature>
<feature type="active site" evidence="5">
    <location>
        <position position="172"/>
    </location>
</feature>
<evidence type="ECO:0000313" key="10">
    <source>
        <dbReference type="Proteomes" id="UP000238308"/>
    </source>
</evidence>
<sequence length="295" mass="30135">MSSDVLFIGLGNMGLHMAKNLAKAGYVVTGFDLVQASVDSLVASGGQSTKSLADAIKAASTIVTMLPASQHVQAVCLGETGLLTLAKPGTLIIDSSTIAPEVSRDLGKLAESKGITMVDAPVSGGTFGAEAGTLTFMVGGTAEGFARAKPYIEKMGKAIYHAGGYGSGQTVKVCNNMLLGITMIATAEALQLGIANGLDPKVLTEIISKSSGSNWALINGNPCPGVKEDSAASRGYTGGFGTDLMLKDLGLAVENALSTKTTVTLGATARNLFDIHSKSGHGGLDYASIFKMLQK</sequence>
<dbReference type="InterPro" id="IPR008927">
    <property type="entry name" value="6-PGluconate_DH-like_C_sf"/>
</dbReference>
<proteinExistence type="inferred from homology"/>
<dbReference type="InterPro" id="IPR015815">
    <property type="entry name" value="HIBADH-related"/>
</dbReference>
<comment type="similarity">
    <text evidence="1 6">Belongs to the HIBADH-related family.</text>
</comment>
<accession>A0A2T0XDX8</accession>
<dbReference type="SUPFAM" id="SSF48179">
    <property type="entry name" value="6-phosphogluconate dehydrogenase C-terminal domain-like"/>
    <property type="match status" value="1"/>
</dbReference>
<dbReference type="FunFam" id="1.10.1040.10:FF:000006">
    <property type="entry name" value="3-hydroxyisobutyrate dehydrogenase"/>
    <property type="match status" value="1"/>
</dbReference>
<keyword evidence="2 6" id="KW-0101">Branched-chain amino acid catabolism</keyword>
<organism evidence="9 10">
    <name type="scientific">Jezberella montanilacus</name>
    <dbReference type="NCBI Taxonomy" id="323426"/>
    <lineage>
        <taxon>Bacteria</taxon>
        <taxon>Pseudomonadati</taxon>
        <taxon>Pseudomonadota</taxon>
        <taxon>Betaproteobacteria</taxon>
        <taxon>Burkholderiales</taxon>
        <taxon>Alcaligenaceae</taxon>
        <taxon>Jezberella</taxon>
    </lineage>
</organism>
<keyword evidence="4 6" id="KW-0520">NAD</keyword>
<dbReference type="InterPro" id="IPR029154">
    <property type="entry name" value="HIBADH-like_NADP-bd"/>
</dbReference>
<evidence type="ECO:0000256" key="1">
    <source>
        <dbReference type="ARBA" id="ARBA00009080"/>
    </source>
</evidence>
<keyword evidence="10" id="KW-1185">Reference proteome</keyword>
<dbReference type="Gene3D" id="3.40.50.720">
    <property type="entry name" value="NAD(P)-binding Rossmann-like Domain"/>
    <property type="match status" value="1"/>
</dbReference>
<dbReference type="UniPathway" id="UPA00362"/>
<dbReference type="PIRSF" id="PIRSF000103">
    <property type="entry name" value="HIBADH"/>
    <property type="match status" value="1"/>
</dbReference>
<dbReference type="Pfam" id="PF03446">
    <property type="entry name" value="NAD_binding_2"/>
    <property type="match status" value="1"/>
</dbReference>
<dbReference type="Pfam" id="PF14833">
    <property type="entry name" value="NAD_binding_11"/>
    <property type="match status" value="1"/>
</dbReference>
<dbReference type="SUPFAM" id="SSF51735">
    <property type="entry name" value="NAD(P)-binding Rossmann-fold domains"/>
    <property type="match status" value="1"/>
</dbReference>
<evidence type="ECO:0000256" key="3">
    <source>
        <dbReference type="ARBA" id="ARBA00023002"/>
    </source>
</evidence>
<dbReference type="Proteomes" id="UP000238308">
    <property type="component" value="Unassembled WGS sequence"/>
</dbReference>
<dbReference type="PANTHER" id="PTHR22981:SF7">
    <property type="entry name" value="3-HYDROXYISOBUTYRATE DEHYDROGENASE, MITOCHONDRIAL"/>
    <property type="match status" value="1"/>
</dbReference>
<gene>
    <name evidence="9" type="ORF">BCM14_2272</name>
</gene>
<dbReference type="InterPro" id="IPR036291">
    <property type="entry name" value="NAD(P)-bd_dom_sf"/>
</dbReference>
<dbReference type="OrthoDB" id="9777604at2"/>
<dbReference type="EC" id="1.1.1.31" evidence="6"/>
<dbReference type="PROSITE" id="PS00895">
    <property type="entry name" value="3_HYDROXYISOBUT_DH"/>
    <property type="match status" value="1"/>
</dbReference>
<dbReference type="GO" id="GO:0008442">
    <property type="term" value="F:3-hydroxyisobutyrate dehydrogenase activity"/>
    <property type="evidence" value="ECO:0007669"/>
    <property type="project" value="UniProtKB-EC"/>
</dbReference>
<dbReference type="EMBL" id="PVTV01000015">
    <property type="protein sequence ID" value="PRY97132.1"/>
    <property type="molecule type" value="Genomic_DNA"/>
</dbReference>
<evidence type="ECO:0000256" key="2">
    <source>
        <dbReference type="ARBA" id="ARBA00022456"/>
    </source>
</evidence>
<comment type="pathway">
    <text evidence="6">Amino-acid degradation; L-valine degradation.</text>
</comment>
<dbReference type="AlphaFoldDB" id="A0A2T0XDX8"/>
<protein>
    <recommendedName>
        <fullName evidence="6">3-hydroxyisobutyrate dehydrogenase</fullName>
        <shortName evidence="6">HIBADH</shortName>
        <ecNumber evidence="6">1.1.1.31</ecNumber>
    </recommendedName>
</protein>
<feature type="domain" description="3-hydroxyisobutyrate dehydrogenase-like NAD-binding" evidence="8">
    <location>
        <begin position="166"/>
        <end position="292"/>
    </location>
</feature>
<keyword evidence="3 6" id="KW-0560">Oxidoreductase</keyword>
<dbReference type="GO" id="GO:0051287">
    <property type="term" value="F:NAD binding"/>
    <property type="evidence" value="ECO:0007669"/>
    <property type="project" value="InterPro"/>
</dbReference>
<dbReference type="RefSeq" id="WP_106228109.1">
    <property type="nucleotide sequence ID" value="NZ_PVTV01000015.1"/>
</dbReference>
<dbReference type="GO" id="GO:0050661">
    <property type="term" value="F:NADP binding"/>
    <property type="evidence" value="ECO:0007669"/>
    <property type="project" value="InterPro"/>
</dbReference>
<evidence type="ECO:0000313" key="9">
    <source>
        <dbReference type="EMBL" id="PRY97132.1"/>
    </source>
</evidence>
<dbReference type="GO" id="GO:0006574">
    <property type="term" value="P:L-valine catabolic process"/>
    <property type="evidence" value="ECO:0007669"/>
    <property type="project" value="UniProtKB-UniPathway"/>
</dbReference>
<evidence type="ECO:0000259" key="7">
    <source>
        <dbReference type="Pfam" id="PF03446"/>
    </source>
</evidence>
<evidence type="ECO:0000256" key="4">
    <source>
        <dbReference type="ARBA" id="ARBA00023027"/>
    </source>
</evidence>
<dbReference type="InterPro" id="IPR006115">
    <property type="entry name" value="6PGDH_NADP-bd"/>
</dbReference>
<evidence type="ECO:0000259" key="8">
    <source>
        <dbReference type="Pfam" id="PF14833"/>
    </source>
</evidence>
<comment type="caution">
    <text evidence="9">The sequence shown here is derived from an EMBL/GenBank/DDBJ whole genome shotgun (WGS) entry which is preliminary data.</text>
</comment>
<name>A0A2T0XDX8_9BURK</name>
<reference evidence="9 10" key="1">
    <citation type="submission" date="2018-03" db="EMBL/GenBank/DDBJ databases">
        <title>Genomic Encyclopedia of Type Strains, Phase III (KMG-III): the genomes of soil and plant-associated and newly described type strains.</title>
        <authorList>
            <person name="Whitman W."/>
        </authorList>
    </citation>
    <scope>NUCLEOTIDE SEQUENCE [LARGE SCALE GENOMIC DNA]</scope>
    <source>
        <strain evidence="9 10">MWH-P2sevCIIIb</strain>
    </source>
</reference>
<dbReference type="NCBIfam" id="TIGR01692">
    <property type="entry name" value="HIBADH"/>
    <property type="match status" value="1"/>
</dbReference>
<evidence type="ECO:0000256" key="5">
    <source>
        <dbReference type="PIRSR" id="PIRSR000103-1"/>
    </source>
</evidence>
<evidence type="ECO:0000256" key="6">
    <source>
        <dbReference type="RuleBase" id="RU910714"/>
    </source>
</evidence>
<dbReference type="InterPro" id="IPR011548">
    <property type="entry name" value="HIBADH"/>
</dbReference>